<dbReference type="EMBL" id="CM047736">
    <property type="protein sequence ID" value="KAJ0051591.1"/>
    <property type="molecule type" value="Genomic_DNA"/>
</dbReference>
<reference evidence="2" key="1">
    <citation type="journal article" date="2023" name="G3 (Bethesda)">
        <title>Genome assembly and association tests identify interacting loci associated with vigor, precocity, and sex in interspecific pistachio rootstocks.</title>
        <authorList>
            <person name="Palmer W."/>
            <person name="Jacygrad E."/>
            <person name="Sagayaradj S."/>
            <person name="Cavanaugh K."/>
            <person name="Han R."/>
            <person name="Bertier L."/>
            <person name="Beede B."/>
            <person name="Kafkas S."/>
            <person name="Golino D."/>
            <person name="Preece J."/>
            <person name="Michelmore R."/>
        </authorList>
    </citation>
    <scope>NUCLEOTIDE SEQUENCE [LARGE SCALE GENOMIC DNA]</scope>
</reference>
<accession>A0ACC0ZHM4</accession>
<gene>
    <name evidence="1" type="ORF">Pint_02459</name>
</gene>
<comment type="caution">
    <text evidence="1">The sequence shown here is derived from an EMBL/GenBank/DDBJ whole genome shotgun (WGS) entry which is preliminary data.</text>
</comment>
<evidence type="ECO:0000313" key="2">
    <source>
        <dbReference type="Proteomes" id="UP001163603"/>
    </source>
</evidence>
<dbReference type="Proteomes" id="UP001163603">
    <property type="component" value="Chromosome 1"/>
</dbReference>
<protein>
    <submittedName>
        <fullName evidence="1">Uncharacterized protein</fullName>
    </submittedName>
</protein>
<proteinExistence type="predicted"/>
<sequence length="950" mass="106270">MLFHSEYSVDTEVEKIGRVLKLESIKNGNVWKNVDILVFNSWHWWIRNVAKQPWDYIQTGNKILKDMDHMVAFREALTTWAKWVDSDVDTIKTRVIFQGISPNHYSGKNWKEPGVKSCSMEKQPILGTTYPSGLPAASYALQDVLSRIKKPVHLLNITTLSLVFIFMGGDFFWRIWMNLGKEGEEKEKREGEEEKTEKKGKKVKGADMAETDEYDGGEFSVREVSANGIRMKTTEVEAKLDQGNIEEAESSLREGLSLNFEHSLEPMSFGFLGLSFEFEFAEQLSEALVYKWLNTMVYEPLTNLVMKEEARALLGRLEYQRGNVEGALRVFDGIDLQAAIQRLQPTLSDKPSRKGRIRSDSQNTVSQHAASLVLEAIYLKAKSLQNLGRLTEAANECRSVIDAVERIFQQGIPDVQVDSRLQETVSQAVELLPELWKQAGCNQEAISAYRRALLSQWNLDNDCCARIQKAFAVFLLHSGVEAGPPSLGSQIDGSYVPKNNLEEAILLLMILMRKYILGKINWDPSVMEHLTFALSLCSKTSIVAKQLEEMMPGVYLRSDHWNALALCYSGVGENSTALNLLRKSLHKHEQPDDLMALLLAAKICSEDSHLAAEGVGYANSAVSNAKGKNEHLKGVGLRMLGLCLGKQAKISSSDYERSRLQSEALKSLEAAFSYERNNLEIIFDLGVQYAEQRNLNAALRHAKQFIDATGGSLLKGWRLLALVLSAQQRFSEAEVVTDAALDETTKWEQGSMLRLKAKLKLAQSLPIDAIETYRYLLALVQAQKKSFSPHISVSQVDDDKVDEFEVWHGLANLYSKLLHWKDVELCLGKAKELKQYSAEMLHTEGVVCQGRGNMHEALSGYINALLLDPSYVPSKILIAAVLSKVASKALPVARGLLSDALRIEPTNTMAWFHLGVIHRDDGRLADAADCFQAAAMLEESDPIESFSSLL</sequence>
<evidence type="ECO:0000313" key="1">
    <source>
        <dbReference type="EMBL" id="KAJ0051591.1"/>
    </source>
</evidence>
<name>A0ACC0ZHM4_9ROSI</name>
<keyword evidence="2" id="KW-1185">Reference proteome</keyword>
<organism evidence="1 2">
    <name type="scientific">Pistacia integerrima</name>
    <dbReference type="NCBI Taxonomy" id="434235"/>
    <lineage>
        <taxon>Eukaryota</taxon>
        <taxon>Viridiplantae</taxon>
        <taxon>Streptophyta</taxon>
        <taxon>Embryophyta</taxon>
        <taxon>Tracheophyta</taxon>
        <taxon>Spermatophyta</taxon>
        <taxon>Magnoliopsida</taxon>
        <taxon>eudicotyledons</taxon>
        <taxon>Gunneridae</taxon>
        <taxon>Pentapetalae</taxon>
        <taxon>rosids</taxon>
        <taxon>malvids</taxon>
        <taxon>Sapindales</taxon>
        <taxon>Anacardiaceae</taxon>
        <taxon>Pistacia</taxon>
    </lineage>
</organism>